<dbReference type="EMBL" id="CP104003">
    <property type="protein sequence ID" value="UWM54073.1"/>
    <property type="molecule type" value="Genomic_DNA"/>
</dbReference>
<evidence type="ECO:0000313" key="3">
    <source>
        <dbReference type="Proteomes" id="UP001057580"/>
    </source>
</evidence>
<accession>A0A9E7R232</accession>
<protein>
    <submittedName>
        <fullName evidence="2">Uncharacterized protein</fullName>
    </submittedName>
</protein>
<feature type="region of interest" description="Disordered" evidence="1">
    <location>
        <begin position="22"/>
        <end position="41"/>
    </location>
</feature>
<gene>
    <name evidence="2" type="ORF">N0B31_18380</name>
</gene>
<dbReference type="KEGG" id="ssai:N0B31_18380"/>
<dbReference type="AlphaFoldDB" id="A0A9E7R232"/>
<keyword evidence="3" id="KW-1185">Reference proteome</keyword>
<organism evidence="2 3">
    <name type="scientific">Salinirubellus salinus</name>
    <dbReference type="NCBI Taxonomy" id="1364945"/>
    <lineage>
        <taxon>Archaea</taxon>
        <taxon>Methanobacteriati</taxon>
        <taxon>Methanobacteriota</taxon>
        <taxon>Stenosarchaea group</taxon>
        <taxon>Halobacteria</taxon>
        <taxon>Halobacteriales</taxon>
        <taxon>Natronomonadaceae</taxon>
        <taxon>Salinirubellus</taxon>
    </lineage>
</organism>
<dbReference type="GeneID" id="74944432"/>
<sequence>MHRRTYLSAAIGVLTATAGCLGRSSASGPPTVSGDEPTVGPGQRVTLTAEATDATEFRFLPQVPEAYHESVSLVETDVSPTPSTQADSFPPIWYWDRPRDVTGELVVEVASDAPDGEFGYDVSVANEADRVRESFTVNVRVA</sequence>
<reference evidence="2" key="1">
    <citation type="submission" date="2022-09" db="EMBL/GenBank/DDBJ databases">
        <title>Diverse halophilic archaea isolated from saline environments.</title>
        <authorList>
            <person name="Cui H.-L."/>
        </authorList>
    </citation>
    <scope>NUCLEOTIDE SEQUENCE</scope>
    <source>
        <strain evidence="2">ZS-35-S2</strain>
    </source>
</reference>
<dbReference type="PROSITE" id="PS51257">
    <property type="entry name" value="PROKAR_LIPOPROTEIN"/>
    <property type="match status" value="1"/>
</dbReference>
<proteinExistence type="predicted"/>
<evidence type="ECO:0000256" key="1">
    <source>
        <dbReference type="SAM" id="MobiDB-lite"/>
    </source>
</evidence>
<name>A0A9E7R232_9EURY</name>
<dbReference type="RefSeq" id="WP_260593067.1">
    <property type="nucleotide sequence ID" value="NZ_CP104003.1"/>
</dbReference>
<dbReference type="Proteomes" id="UP001057580">
    <property type="component" value="Chromosome"/>
</dbReference>
<evidence type="ECO:0000313" key="2">
    <source>
        <dbReference type="EMBL" id="UWM54073.1"/>
    </source>
</evidence>